<dbReference type="Gene3D" id="2.60.40.1090">
    <property type="entry name" value="Fimbrial-type adhesion domain"/>
    <property type="match status" value="1"/>
</dbReference>
<dbReference type="InterPro" id="IPR008966">
    <property type="entry name" value="Adhesion_dom_sf"/>
</dbReference>
<sequence>MSNNIFRFFHSPKWGNIIEHWIESFQHVQKTCTSMRKIGAITLLSFILFTVGQPAHANNIENTFWDLNGQNDVYLDIPPGDYRYPNGFVINYRVGVGGFPLAYYNTTGITNPFVYLAAHTDLPQVTDRAYSLFLRVNNHIYAQVGIMDSGSTLVRMVVPFNMRSANRRSPELILGISVIPNFNAATQGFVDLRFIGQPQAGESILQEDVLLATVHSSMGKTAASRVSENPTPIYRIFLRKMQNPVPLECNITVNDQEQLNVDFGDIKSENITTDGTSHIETRRLNYECNSGNKDLPVKISLIAGNSSFSNNFIATSTPDLGIVMKSGYDSGAIKVIPPNSSFNGRVINGRGSDTISFALVKKPGATASLAGNFSANGVLIIQTP</sequence>
<evidence type="ECO:0000259" key="1">
    <source>
        <dbReference type="Pfam" id="PF00419"/>
    </source>
</evidence>
<name>A0ABV6EKE2_9GAMM</name>
<dbReference type="Pfam" id="PF00419">
    <property type="entry name" value="Fimbrial"/>
    <property type="match status" value="1"/>
</dbReference>
<keyword evidence="3" id="KW-1185">Reference proteome</keyword>
<dbReference type="InterPro" id="IPR036937">
    <property type="entry name" value="Adhesion_dom_fimbrial_sf"/>
</dbReference>
<dbReference type="Proteomes" id="UP001589792">
    <property type="component" value="Unassembled WGS sequence"/>
</dbReference>
<gene>
    <name evidence="2" type="ORF">ACFFJ3_23760</name>
</gene>
<dbReference type="RefSeq" id="WP_380680793.1">
    <property type="nucleotide sequence ID" value="NZ_CP173186.1"/>
</dbReference>
<protein>
    <submittedName>
        <fullName evidence="2">Fimbrial protein</fullName>
    </submittedName>
</protein>
<feature type="domain" description="Fimbrial-type adhesion" evidence="1">
    <location>
        <begin position="245"/>
        <end position="379"/>
    </location>
</feature>
<dbReference type="EMBL" id="JBHLXG010000038">
    <property type="protein sequence ID" value="MFC0229476.1"/>
    <property type="molecule type" value="Genomic_DNA"/>
</dbReference>
<evidence type="ECO:0000313" key="2">
    <source>
        <dbReference type="EMBL" id="MFC0229476.1"/>
    </source>
</evidence>
<proteinExistence type="predicted"/>
<accession>A0ABV6EKE2</accession>
<dbReference type="InterPro" id="IPR000259">
    <property type="entry name" value="Adhesion_dom_fimbrial"/>
</dbReference>
<organism evidence="2 3">
    <name type="scientific">Serratia aquatilis</name>
    <dbReference type="NCBI Taxonomy" id="1737515"/>
    <lineage>
        <taxon>Bacteria</taxon>
        <taxon>Pseudomonadati</taxon>
        <taxon>Pseudomonadota</taxon>
        <taxon>Gammaproteobacteria</taxon>
        <taxon>Enterobacterales</taxon>
        <taxon>Yersiniaceae</taxon>
        <taxon>Serratia</taxon>
    </lineage>
</organism>
<reference evidence="2 3" key="1">
    <citation type="submission" date="2024-09" db="EMBL/GenBank/DDBJ databases">
        <authorList>
            <person name="Sun Q."/>
            <person name="Mori K."/>
        </authorList>
    </citation>
    <scope>NUCLEOTIDE SEQUENCE [LARGE SCALE GENOMIC DNA]</scope>
    <source>
        <strain evidence="2 3">CCM 8626</strain>
    </source>
</reference>
<dbReference type="SUPFAM" id="SSF49401">
    <property type="entry name" value="Bacterial adhesins"/>
    <property type="match status" value="1"/>
</dbReference>
<evidence type="ECO:0000313" key="3">
    <source>
        <dbReference type="Proteomes" id="UP001589792"/>
    </source>
</evidence>
<comment type="caution">
    <text evidence="2">The sequence shown here is derived from an EMBL/GenBank/DDBJ whole genome shotgun (WGS) entry which is preliminary data.</text>
</comment>